<comment type="caution">
    <text evidence="2">The sequence shown here is derived from an EMBL/GenBank/DDBJ whole genome shotgun (WGS) entry which is preliminary data.</text>
</comment>
<organism evidence="2 3">
    <name type="scientific">Pleurodeles waltl</name>
    <name type="common">Iberian ribbed newt</name>
    <dbReference type="NCBI Taxonomy" id="8319"/>
    <lineage>
        <taxon>Eukaryota</taxon>
        <taxon>Metazoa</taxon>
        <taxon>Chordata</taxon>
        <taxon>Craniata</taxon>
        <taxon>Vertebrata</taxon>
        <taxon>Euteleostomi</taxon>
        <taxon>Amphibia</taxon>
        <taxon>Batrachia</taxon>
        <taxon>Caudata</taxon>
        <taxon>Salamandroidea</taxon>
        <taxon>Salamandridae</taxon>
        <taxon>Pleurodelinae</taxon>
        <taxon>Pleurodeles</taxon>
    </lineage>
</organism>
<evidence type="ECO:0000256" key="1">
    <source>
        <dbReference type="SAM" id="MobiDB-lite"/>
    </source>
</evidence>
<name>A0AAV7PLN6_PLEWA</name>
<protein>
    <submittedName>
        <fullName evidence="2">Uncharacterized protein</fullName>
    </submittedName>
</protein>
<keyword evidence="3" id="KW-1185">Reference proteome</keyword>
<feature type="region of interest" description="Disordered" evidence="1">
    <location>
        <begin position="59"/>
        <end position="80"/>
    </location>
</feature>
<sequence>MVQEYVEEESLQVLPTDDEFCQAVDASIHQANTAAMEPFERRLVELANACPIPLGATLDHSPLGASLAKRPPQKRKADRSMDLNVFESLKKAFIAPEPSADHSPQDLPEPLLSNDVDSVDEAGRPALGAPRP</sequence>
<gene>
    <name evidence="2" type="ORF">NDU88_005860</name>
</gene>
<feature type="region of interest" description="Disordered" evidence="1">
    <location>
        <begin position="94"/>
        <end position="132"/>
    </location>
</feature>
<proteinExistence type="predicted"/>
<dbReference type="EMBL" id="JANPWB010000011">
    <property type="protein sequence ID" value="KAJ1127458.1"/>
    <property type="molecule type" value="Genomic_DNA"/>
</dbReference>
<dbReference type="Proteomes" id="UP001066276">
    <property type="component" value="Chromosome 7"/>
</dbReference>
<evidence type="ECO:0000313" key="2">
    <source>
        <dbReference type="EMBL" id="KAJ1127458.1"/>
    </source>
</evidence>
<dbReference type="AlphaFoldDB" id="A0AAV7PLN6"/>
<evidence type="ECO:0000313" key="3">
    <source>
        <dbReference type="Proteomes" id="UP001066276"/>
    </source>
</evidence>
<reference evidence="2" key="1">
    <citation type="journal article" date="2022" name="bioRxiv">
        <title>Sequencing and chromosome-scale assembly of the giantPleurodeles waltlgenome.</title>
        <authorList>
            <person name="Brown T."/>
            <person name="Elewa A."/>
            <person name="Iarovenko S."/>
            <person name="Subramanian E."/>
            <person name="Araus A.J."/>
            <person name="Petzold A."/>
            <person name="Susuki M."/>
            <person name="Suzuki K.-i.T."/>
            <person name="Hayashi T."/>
            <person name="Toyoda A."/>
            <person name="Oliveira C."/>
            <person name="Osipova E."/>
            <person name="Leigh N.D."/>
            <person name="Simon A."/>
            <person name="Yun M.H."/>
        </authorList>
    </citation>
    <scope>NUCLEOTIDE SEQUENCE</scope>
    <source>
        <strain evidence="2">20211129_DDA</strain>
        <tissue evidence="2">Liver</tissue>
    </source>
</reference>
<accession>A0AAV7PLN6</accession>